<comment type="caution">
    <text evidence="1">The sequence shown here is derived from an EMBL/GenBank/DDBJ whole genome shotgun (WGS) entry which is preliminary data.</text>
</comment>
<gene>
    <name evidence="1" type="ORF">NWF35_07010</name>
</gene>
<accession>A0ABT8ILQ8</accession>
<dbReference type="EMBL" id="JANRHH010000030">
    <property type="protein sequence ID" value="MDN4593650.1"/>
    <property type="molecule type" value="Genomic_DNA"/>
</dbReference>
<proteinExistence type="predicted"/>
<keyword evidence="2" id="KW-1185">Reference proteome</keyword>
<reference evidence="1" key="1">
    <citation type="submission" date="2022-08" db="EMBL/GenBank/DDBJ databases">
        <title>Polycladomyces zharkentsis sp. nov., a novel thermophilic CMC and starch-degrading bacterium isolated from a geothermal spring in Kazakhstan.</title>
        <authorList>
            <person name="Mashzhan A."/>
            <person name="Kistaubaeva A."/>
            <person name="Javier-Lopez R."/>
            <person name="Birkeland N.-K."/>
        </authorList>
    </citation>
    <scope>NUCLEOTIDE SEQUENCE</scope>
    <source>
        <strain evidence="1">KSR 13</strain>
    </source>
</reference>
<dbReference type="Proteomes" id="UP001174196">
    <property type="component" value="Unassembled WGS sequence"/>
</dbReference>
<evidence type="ECO:0000313" key="1">
    <source>
        <dbReference type="EMBL" id="MDN4593650.1"/>
    </source>
</evidence>
<evidence type="ECO:0000313" key="2">
    <source>
        <dbReference type="Proteomes" id="UP001174196"/>
    </source>
</evidence>
<organism evidence="1 2">
    <name type="scientific">Polycladomyces subterraneus</name>
    <dbReference type="NCBI Taxonomy" id="1016997"/>
    <lineage>
        <taxon>Bacteria</taxon>
        <taxon>Bacillati</taxon>
        <taxon>Bacillota</taxon>
        <taxon>Bacilli</taxon>
        <taxon>Bacillales</taxon>
        <taxon>Thermoactinomycetaceae</taxon>
        <taxon>Polycladomyces</taxon>
    </lineage>
</organism>
<dbReference type="RefSeq" id="WP_301238343.1">
    <property type="nucleotide sequence ID" value="NZ_JANRHH010000030.1"/>
</dbReference>
<protein>
    <submittedName>
        <fullName evidence="1">Uncharacterized protein</fullName>
    </submittedName>
</protein>
<name>A0ABT8ILQ8_9BACL</name>
<sequence>MSLSFLNNRLSIHGSATVMVLDIAAITVSCTNFSKRITSLLGGSPHTRRRHRAT</sequence>